<comment type="caution">
    <text evidence="1">The sequence shown here is derived from an EMBL/GenBank/DDBJ whole genome shotgun (WGS) entry which is preliminary data.</text>
</comment>
<organism evidence="1 2">
    <name type="scientific">Nonomuraea salmonea</name>
    <dbReference type="NCBI Taxonomy" id="46181"/>
    <lineage>
        <taxon>Bacteria</taxon>
        <taxon>Bacillati</taxon>
        <taxon>Actinomycetota</taxon>
        <taxon>Actinomycetes</taxon>
        <taxon>Streptosporangiales</taxon>
        <taxon>Streptosporangiaceae</taxon>
        <taxon>Nonomuraea</taxon>
    </lineage>
</organism>
<reference evidence="1 2" key="1">
    <citation type="submission" date="2024-09" db="EMBL/GenBank/DDBJ databases">
        <authorList>
            <person name="Sun Q."/>
            <person name="Mori K."/>
        </authorList>
    </citation>
    <scope>NUCLEOTIDE SEQUENCE [LARGE SCALE GENOMIC DNA]</scope>
    <source>
        <strain evidence="1 2">JCM 3324</strain>
    </source>
</reference>
<accession>A0ABV5P2L1</accession>
<evidence type="ECO:0000313" key="1">
    <source>
        <dbReference type="EMBL" id="MFB9476813.1"/>
    </source>
</evidence>
<dbReference type="RefSeq" id="WP_345410309.1">
    <property type="nucleotide sequence ID" value="NZ_BAAAXS010000002.1"/>
</dbReference>
<name>A0ABV5P2L1_9ACTN</name>
<gene>
    <name evidence="1" type="ORF">ACFFR3_45615</name>
</gene>
<sequence>MSSTCPPMTVAAPAVQPYGFGLFSVAQWPVEADPHWRCGVQWEPYACGPARLYPIDQCAEGEPPEKQVEEGTPLVEATPLVVYGGYHCKLPGRTVPADIEDRARQSLALGEQRAVEEAVWTGAAGNSPWLASPDATVLNAAETPGAGDALKAIGAIAALEAYLGATYGGLGVIHVPRGAVPALAFYQQIVRDGSVLRTVLGTPVAAYGGSPNTGPAGEPAPAGTAWAYATGPVAIRRGEVLVTPTPVPAAGFDRKTNQVHLLAEREYVVGWDCLLGAALMDISC</sequence>
<dbReference type="EMBL" id="JBHMCF010000057">
    <property type="protein sequence ID" value="MFB9476813.1"/>
    <property type="molecule type" value="Genomic_DNA"/>
</dbReference>
<evidence type="ECO:0000313" key="2">
    <source>
        <dbReference type="Proteomes" id="UP001589568"/>
    </source>
</evidence>
<dbReference type="Proteomes" id="UP001589568">
    <property type="component" value="Unassembled WGS sequence"/>
</dbReference>
<protein>
    <submittedName>
        <fullName evidence="1">Uncharacterized protein</fullName>
    </submittedName>
</protein>
<proteinExistence type="predicted"/>
<keyword evidence="2" id="KW-1185">Reference proteome</keyword>